<dbReference type="EMBL" id="LNJE01000003">
    <property type="protein sequence ID" value="KYC58272.1"/>
    <property type="molecule type" value="Genomic_DNA"/>
</dbReference>
<comment type="caution">
    <text evidence="8">The sequence shown here is derived from an EMBL/GenBank/DDBJ whole genome shotgun (WGS) entry which is preliminary data.</text>
</comment>
<dbReference type="GO" id="GO:0016020">
    <property type="term" value="C:membrane"/>
    <property type="evidence" value="ECO:0007669"/>
    <property type="project" value="UniProtKB-SubCell"/>
</dbReference>
<gene>
    <name evidence="7" type="ORF">AN188_00544</name>
    <name evidence="8" type="ORF">APG09_00290</name>
</gene>
<comment type="similarity">
    <text evidence="2">Belongs to the autoinducer-2 exporter (AI-2E) (TC 2.A.86) family.</text>
</comment>
<dbReference type="Pfam" id="PF01594">
    <property type="entry name" value="AI-2E_transport"/>
    <property type="match status" value="1"/>
</dbReference>
<keyword evidence="4 6" id="KW-1133">Transmembrane helix</keyword>
<evidence type="ECO:0000256" key="4">
    <source>
        <dbReference type="ARBA" id="ARBA00022989"/>
    </source>
</evidence>
<dbReference type="Proteomes" id="UP000092420">
    <property type="component" value="Unassembled WGS sequence"/>
</dbReference>
<evidence type="ECO:0000313" key="8">
    <source>
        <dbReference type="EMBL" id="KYC58272.1"/>
    </source>
</evidence>
<feature type="transmembrane region" description="Helical" evidence="6">
    <location>
        <begin position="220"/>
        <end position="240"/>
    </location>
</feature>
<evidence type="ECO:0000256" key="5">
    <source>
        <dbReference type="ARBA" id="ARBA00023136"/>
    </source>
</evidence>
<dbReference type="EMBL" id="LNJB01000005">
    <property type="protein sequence ID" value="KYC54918.1"/>
    <property type="molecule type" value="Genomic_DNA"/>
</dbReference>
<sequence>METNEYRITIASIFIFFLIIAALTLFPLLDALIATLVLVYLMRPINNILIKYMNKTYAALLSGIAVVIPAFIIFFYIVIAVLNYFTKEKILDMLILVYSDIDTLSEKIALSLLNFLNIEYSPYLNNISNMLSLKLNQVIVYFSEEIFNITIHIPEYAMKLLLASILAFYLIREGPSIRDTFVVLLPENKKKTIYSLLQGIDLVFESIILVNILKAIFTSFLSFIIFIIFGVSYPVLLGVISGFMDFAPILGPWMLFTGLAAVYMIKGQVMTGILIFVIGQVFVTLLPELYIKPKLAGNHARLHPMVFLFGFFGGLLAFGAVGIFVGPIAIGIVLVFIKYYLLGNEIETKNSIIDKMLKHVDNIIKPEVKKDGRT</sequence>
<evidence type="ECO:0008006" key="10">
    <source>
        <dbReference type="Google" id="ProtNLM"/>
    </source>
</evidence>
<accession>A0A150JGU0</accession>
<dbReference type="InterPro" id="IPR002549">
    <property type="entry name" value="AI-2E-like"/>
</dbReference>
<organism evidence="8">
    <name type="scientific">Candidatus Methanofastidiosum methylothiophilum</name>
    <dbReference type="NCBI Taxonomy" id="1705564"/>
    <lineage>
        <taxon>Archaea</taxon>
        <taxon>Methanobacteriati</taxon>
        <taxon>Methanobacteriota</taxon>
        <taxon>Stenosarchaea group</taxon>
        <taxon>Candidatus Methanofastidiosia</taxon>
        <taxon>Candidatus Methanofastidiosales</taxon>
        <taxon>Candidatus Methanofastidiosaceae</taxon>
        <taxon>Candidatus Methanofastidiosum</taxon>
    </lineage>
</organism>
<evidence type="ECO:0000256" key="2">
    <source>
        <dbReference type="ARBA" id="ARBA00009773"/>
    </source>
</evidence>
<reference evidence="8 9" key="1">
    <citation type="journal article" date="2016" name="ISME J.">
        <title>Chasing the elusive Euryarchaeota class WSA2: genomes reveal a uniquely fastidious methyl-reducing methanogen.</title>
        <authorList>
            <person name="Nobu M.K."/>
            <person name="Narihiro T."/>
            <person name="Kuroda K."/>
            <person name="Mei R."/>
            <person name="Liu W.T."/>
        </authorList>
    </citation>
    <scope>NUCLEOTIDE SEQUENCE [LARGE SCALE GENOMIC DNA]</scope>
    <source>
        <strain evidence="7">ADurb1013_Bin02101</strain>
        <strain evidence="8">ADurb1213_Bin02801</strain>
    </source>
</reference>
<evidence type="ECO:0000256" key="3">
    <source>
        <dbReference type="ARBA" id="ARBA00022692"/>
    </source>
</evidence>
<evidence type="ECO:0000256" key="1">
    <source>
        <dbReference type="ARBA" id="ARBA00004141"/>
    </source>
</evidence>
<name>A0A150JGU0_9EURY</name>
<evidence type="ECO:0000313" key="9">
    <source>
        <dbReference type="Proteomes" id="UP000092420"/>
    </source>
</evidence>
<dbReference type="PANTHER" id="PTHR21716">
    <property type="entry name" value="TRANSMEMBRANE PROTEIN"/>
    <property type="match status" value="1"/>
</dbReference>
<dbReference type="AlphaFoldDB" id="A0A150JGU0"/>
<dbReference type="PANTHER" id="PTHR21716:SF4">
    <property type="entry name" value="TRANSMEMBRANE PROTEIN 245"/>
    <property type="match status" value="1"/>
</dbReference>
<feature type="transmembrane region" description="Helical" evidence="6">
    <location>
        <begin position="12"/>
        <end position="40"/>
    </location>
</feature>
<evidence type="ECO:0000313" key="7">
    <source>
        <dbReference type="EMBL" id="KYC54918.1"/>
    </source>
</evidence>
<feature type="transmembrane region" description="Helical" evidence="6">
    <location>
        <begin position="60"/>
        <end position="85"/>
    </location>
</feature>
<evidence type="ECO:0000256" key="6">
    <source>
        <dbReference type="SAM" id="Phobius"/>
    </source>
</evidence>
<comment type="subcellular location">
    <subcellularLocation>
        <location evidence="1">Membrane</location>
        <topology evidence="1">Multi-pass membrane protein</topology>
    </subcellularLocation>
</comment>
<accession>A0A150JM35</accession>
<feature type="transmembrane region" description="Helical" evidence="6">
    <location>
        <begin position="272"/>
        <end position="291"/>
    </location>
</feature>
<feature type="transmembrane region" description="Helical" evidence="6">
    <location>
        <begin position="311"/>
        <end position="341"/>
    </location>
</feature>
<keyword evidence="5 6" id="KW-0472">Membrane</keyword>
<proteinExistence type="inferred from homology"/>
<accession>A0A150JCW7</accession>
<keyword evidence="3 6" id="KW-0812">Transmembrane</keyword>
<feature type="transmembrane region" description="Helical" evidence="6">
    <location>
        <begin position="246"/>
        <end position="265"/>
    </location>
</feature>
<protein>
    <recommendedName>
        <fullName evidence="10">Inner membrane protein</fullName>
    </recommendedName>
</protein>